<accession>A0A3N4L1T9</accession>
<evidence type="ECO:0000259" key="1">
    <source>
        <dbReference type="Pfam" id="PF08423"/>
    </source>
</evidence>
<dbReference type="Pfam" id="PF08423">
    <property type="entry name" value="Rad51"/>
    <property type="match status" value="1"/>
</dbReference>
<dbReference type="Gene3D" id="3.40.50.300">
    <property type="entry name" value="P-loop containing nucleotide triphosphate hydrolases"/>
    <property type="match status" value="1"/>
</dbReference>
<dbReference type="InterPro" id="IPR013632">
    <property type="entry name" value="Rad51_C"/>
</dbReference>
<feature type="domain" description="Rad51-like C-terminal" evidence="1">
    <location>
        <begin position="142"/>
        <end position="170"/>
    </location>
</feature>
<sequence>MRSRPGERAIIRFANQTKHRRRSSSLSGFVPVPTRSASAVLLTLTPPTPPHKETHSPTMSDLHILLPTYTPPTPSSANLLAAFSTALIPTTDLLTQDALALSRRLGTTTLASVLDIKLLTHSIASALNADTTTTTTPAPQFLTTGDTALDVLLGGGIRTCCITEFVGESRQVPVPSTLATDRTAPRIPRRPG</sequence>
<name>A0A3N4L1T9_9PEZI</name>
<protein>
    <recommendedName>
        <fullName evidence="1">Rad51-like C-terminal domain-containing protein</fullName>
    </recommendedName>
</protein>
<dbReference type="EMBL" id="ML119112">
    <property type="protein sequence ID" value="RPB15678.1"/>
    <property type="molecule type" value="Genomic_DNA"/>
</dbReference>
<reference evidence="2 3" key="1">
    <citation type="journal article" date="2018" name="Nat. Ecol. Evol.">
        <title>Pezizomycetes genomes reveal the molecular basis of ectomycorrhizal truffle lifestyle.</title>
        <authorList>
            <person name="Murat C."/>
            <person name="Payen T."/>
            <person name="Noel B."/>
            <person name="Kuo A."/>
            <person name="Morin E."/>
            <person name="Chen J."/>
            <person name="Kohler A."/>
            <person name="Krizsan K."/>
            <person name="Balestrini R."/>
            <person name="Da Silva C."/>
            <person name="Montanini B."/>
            <person name="Hainaut M."/>
            <person name="Levati E."/>
            <person name="Barry K.W."/>
            <person name="Belfiori B."/>
            <person name="Cichocki N."/>
            <person name="Clum A."/>
            <person name="Dockter R.B."/>
            <person name="Fauchery L."/>
            <person name="Guy J."/>
            <person name="Iotti M."/>
            <person name="Le Tacon F."/>
            <person name="Lindquist E.A."/>
            <person name="Lipzen A."/>
            <person name="Malagnac F."/>
            <person name="Mello A."/>
            <person name="Molinier V."/>
            <person name="Miyauchi S."/>
            <person name="Poulain J."/>
            <person name="Riccioni C."/>
            <person name="Rubini A."/>
            <person name="Sitrit Y."/>
            <person name="Splivallo R."/>
            <person name="Traeger S."/>
            <person name="Wang M."/>
            <person name="Zifcakova L."/>
            <person name="Wipf D."/>
            <person name="Zambonelli A."/>
            <person name="Paolocci F."/>
            <person name="Nowrousian M."/>
            <person name="Ottonello S."/>
            <person name="Baldrian P."/>
            <person name="Spatafora J.W."/>
            <person name="Henrissat B."/>
            <person name="Nagy L.G."/>
            <person name="Aury J.M."/>
            <person name="Wincker P."/>
            <person name="Grigoriev I.V."/>
            <person name="Bonfante P."/>
            <person name="Martin F.M."/>
        </authorList>
    </citation>
    <scope>NUCLEOTIDE SEQUENCE [LARGE SCALE GENOMIC DNA]</scope>
    <source>
        <strain evidence="2 3">CCBAS932</strain>
    </source>
</reference>
<proteinExistence type="predicted"/>
<organism evidence="2 3">
    <name type="scientific">Morchella conica CCBAS932</name>
    <dbReference type="NCBI Taxonomy" id="1392247"/>
    <lineage>
        <taxon>Eukaryota</taxon>
        <taxon>Fungi</taxon>
        <taxon>Dikarya</taxon>
        <taxon>Ascomycota</taxon>
        <taxon>Pezizomycotina</taxon>
        <taxon>Pezizomycetes</taxon>
        <taxon>Pezizales</taxon>
        <taxon>Morchellaceae</taxon>
        <taxon>Morchella</taxon>
    </lineage>
</organism>
<gene>
    <name evidence="2" type="ORF">P167DRAFT_410759</name>
</gene>
<keyword evidence="3" id="KW-1185">Reference proteome</keyword>
<dbReference type="OrthoDB" id="1861185at2759"/>
<dbReference type="InParanoid" id="A0A3N4L1T9"/>
<evidence type="ECO:0000313" key="2">
    <source>
        <dbReference type="EMBL" id="RPB15678.1"/>
    </source>
</evidence>
<dbReference type="AlphaFoldDB" id="A0A3N4L1T9"/>
<dbReference type="Proteomes" id="UP000277580">
    <property type="component" value="Unassembled WGS sequence"/>
</dbReference>
<dbReference type="InterPro" id="IPR027417">
    <property type="entry name" value="P-loop_NTPase"/>
</dbReference>
<evidence type="ECO:0000313" key="3">
    <source>
        <dbReference type="Proteomes" id="UP000277580"/>
    </source>
</evidence>